<keyword evidence="5" id="KW-0136">Cellulose degradation</keyword>
<dbReference type="Pfam" id="PF00759">
    <property type="entry name" value="Glyco_hydro_9"/>
    <property type="match status" value="1"/>
</dbReference>
<evidence type="ECO:0000256" key="5">
    <source>
        <dbReference type="ARBA" id="ARBA00023001"/>
    </source>
</evidence>
<keyword evidence="7 12" id="KW-0326">Glycosidase</keyword>
<feature type="compositionally biased region" description="Low complexity" evidence="9">
    <location>
        <begin position="325"/>
        <end position="364"/>
    </location>
</feature>
<name>A0A6J8EQW9_MYTCO</name>
<evidence type="ECO:0000256" key="7">
    <source>
        <dbReference type="ARBA" id="ARBA00023295"/>
    </source>
</evidence>
<evidence type="ECO:0000256" key="2">
    <source>
        <dbReference type="ARBA" id="ARBA00007072"/>
    </source>
</evidence>
<evidence type="ECO:0000256" key="8">
    <source>
        <dbReference type="ARBA" id="ARBA00023326"/>
    </source>
</evidence>
<keyword evidence="10" id="KW-0732">Signal</keyword>
<dbReference type="EMBL" id="CACVKT020009355">
    <property type="protein sequence ID" value="CAC5421481.1"/>
    <property type="molecule type" value="Genomic_DNA"/>
</dbReference>
<comment type="similarity">
    <text evidence="2">Belongs to the glycosyl hydrolase 9 (cellulase E) family.</text>
</comment>
<dbReference type="OrthoDB" id="10257085at2759"/>
<evidence type="ECO:0000256" key="1">
    <source>
        <dbReference type="ARBA" id="ARBA00000966"/>
    </source>
</evidence>
<feature type="chain" id="PRO_5027100922" description="cellulase" evidence="10">
    <location>
        <begin position="26"/>
        <end position="819"/>
    </location>
</feature>
<dbReference type="GO" id="GO:0030245">
    <property type="term" value="P:cellulose catabolic process"/>
    <property type="evidence" value="ECO:0007669"/>
    <property type="project" value="UniProtKB-KW"/>
</dbReference>
<feature type="compositionally biased region" description="Polar residues" evidence="9">
    <location>
        <begin position="120"/>
        <end position="136"/>
    </location>
</feature>
<evidence type="ECO:0000259" key="11">
    <source>
        <dbReference type="Pfam" id="PF00759"/>
    </source>
</evidence>
<dbReference type="AlphaFoldDB" id="A0A6J8EQW9"/>
<dbReference type="InterPro" id="IPR001701">
    <property type="entry name" value="Glyco_hydro_9"/>
</dbReference>
<dbReference type="SUPFAM" id="SSF48208">
    <property type="entry name" value="Six-hairpin glycosidases"/>
    <property type="match status" value="1"/>
</dbReference>
<feature type="compositionally biased region" description="Low complexity" evidence="9">
    <location>
        <begin position="137"/>
        <end position="213"/>
    </location>
</feature>
<dbReference type="GO" id="GO:0008810">
    <property type="term" value="F:cellulase activity"/>
    <property type="evidence" value="ECO:0007669"/>
    <property type="project" value="UniProtKB-EC"/>
</dbReference>
<dbReference type="PANTHER" id="PTHR22298">
    <property type="entry name" value="ENDO-1,4-BETA-GLUCANASE"/>
    <property type="match status" value="1"/>
</dbReference>
<organism evidence="12 13">
    <name type="scientific">Mytilus coruscus</name>
    <name type="common">Sea mussel</name>
    <dbReference type="NCBI Taxonomy" id="42192"/>
    <lineage>
        <taxon>Eukaryota</taxon>
        <taxon>Metazoa</taxon>
        <taxon>Spiralia</taxon>
        <taxon>Lophotrochozoa</taxon>
        <taxon>Mollusca</taxon>
        <taxon>Bivalvia</taxon>
        <taxon>Autobranchia</taxon>
        <taxon>Pteriomorphia</taxon>
        <taxon>Mytilida</taxon>
        <taxon>Mytiloidea</taxon>
        <taxon>Mytilidae</taxon>
        <taxon>Mytilinae</taxon>
        <taxon>Mytilus</taxon>
    </lineage>
</organism>
<evidence type="ECO:0000256" key="10">
    <source>
        <dbReference type="SAM" id="SignalP"/>
    </source>
</evidence>
<evidence type="ECO:0000313" key="13">
    <source>
        <dbReference type="Proteomes" id="UP000507470"/>
    </source>
</evidence>
<keyword evidence="6" id="KW-0119">Carbohydrate metabolism</keyword>
<evidence type="ECO:0000256" key="9">
    <source>
        <dbReference type="SAM" id="MobiDB-lite"/>
    </source>
</evidence>
<dbReference type="Proteomes" id="UP000507470">
    <property type="component" value="Unassembled WGS sequence"/>
</dbReference>
<dbReference type="Gene3D" id="1.50.10.10">
    <property type="match status" value="1"/>
</dbReference>
<feature type="region of interest" description="Disordered" evidence="9">
    <location>
        <begin position="120"/>
        <end position="213"/>
    </location>
</feature>
<protein>
    <recommendedName>
        <fullName evidence="3">cellulase</fullName>
        <ecNumber evidence="3">3.2.1.4</ecNumber>
    </recommendedName>
</protein>
<evidence type="ECO:0000313" key="12">
    <source>
        <dbReference type="EMBL" id="CAC5421481.1"/>
    </source>
</evidence>
<sequence length="819" mass="89950">MKHNFLAIMKISFALVLILSVSVLATYQVPVEKITVWGGGTSWHFNGYCEFEVTQSHGEDTITVDMVLDQSTSNLLIWKLTVGNIINNGQQYELFNEDDWHAGTQKVDFILQYSGTQESFPTGTCTSNLPSPSNQGTSTTTTTTTTPVTTTTTQPTTTTTQPTTTTTQPTTTTTQPTTTTTQPTTTTTQPKPTTTTTQPTTTTQLTTTTSQQSSTYYTVPVENDNTWGSGTTLYMQGSCTFDIQSQYGIGDIQIDMFLDQTVYVIQIWNAVNLGHSNDYDVYYLHNAHPISNQQLEIGFILRYEGSAASYPTGTCVSDLASSQDTTATTTPTTTTTTTTTATSTTTTPTPSATTTSPTTTPSSSQNVSTAHDYGRLIEYSILFYEAQQSGYLTFNRIDWRGDSATNDVGINGEDLTGGWYDAGDGVKFNLPMSASVTNLAMGLLHWKDAYEDSAQLQHMYNSIKWPLDYLLKCWRPSDRIYYAQVGDGDLDHAYWGRPEDMTMNRPAYYLDDTMSGADVTGGTASALAVGALVFSESDSQYAATLLSSAESLYSFAKDIPGLYNNDIHDITQFYESHEYKDEMCLSAVLLYMATNNPQYLTEAQAFYNDYNHDSVPWAFEWDDKTVLCEVLLYDITGDNIYKTRVENFVTAWMPSGSLPYTTCGLAWRLEWASLRYSANAAFIALLAADVGIGDATAYKTWAMSQIHYMVGDNGEDFSFLIGYGTDFPKRPHHRGSTCDYSPATCDWGTYSSSGPNAHTLYGALVGGPQDLDDTYSDDRNNHKTNEVACDYNAGFQSAVAGLLHFAVNGNLPASPTPSC</sequence>
<gene>
    <name evidence="12" type="ORF">MCOR_53603</name>
</gene>
<comment type="catalytic activity">
    <reaction evidence="1">
        <text>Endohydrolysis of (1-&gt;4)-beta-D-glucosidic linkages in cellulose, lichenin and cereal beta-D-glucans.</text>
        <dbReference type="EC" id="3.2.1.4"/>
    </reaction>
</comment>
<evidence type="ECO:0000256" key="4">
    <source>
        <dbReference type="ARBA" id="ARBA00022801"/>
    </source>
</evidence>
<accession>A0A6J8EQW9</accession>
<dbReference type="InterPro" id="IPR012341">
    <property type="entry name" value="6hp_glycosidase-like_sf"/>
</dbReference>
<dbReference type="EC" id="3.2.1.4" evidence="3"/>
<proteinExistence type="inferred from homology"/>
<dbReference type="InterPro" id="IPR008928">
    <property type="entry name" value="6-hairpin_glycosidase_sf"/>
</dbReference>
<keyword evidence="8" id="KW-0624">Polysaccharide degradation</keyword>
<keyword evidence="13" id="KW-1185">Reference proteome</keyword>
<feature type="domain" description="Glycoside hydrolase family 9" evidence="11">
    <location>
        <begin position="373"/>
        <end position="798"/>
    </location>
</feature>
<keyword evidence="4 12" id="KW-0378">Hydrolase</keyword>
<feature type="signal peptide" evidence="10">
    <location>
        <begin position="1"/>
        <end position="25"/>
    </location>
</feature>
<evidence type="ECO:0000256" key="6">
    <source>
        <dbReference type="ARBA" id="ARBA00023277"/>
    </source>
</evidence>
<feature type="region of interest" description="Disordered" evidence="9">
    <location>
        <begin position="320"/>
        <end position="368"/>
    </location>
</feature>
<reference evidence="12 13" key="1">
    <citation type="submission" date="2020-06" db="EMBL/GenBank/DDBJ databases">
        <authorList>
            <person name="Li R."/>
            <person name="Bekaert M."/>
        </authorList>
    </citation>
    <scope>NUCLEOTIDE SEQUENCE [LARGE SCALE GENOMIC DNA]</scope>
    <source>
        <strain evidence="13">wild</strain>
    </source>
</reference>
<evidence type="ECO:0000256" key="3">
    <source>
        <dbReference type="ARBA" id="ARBA00012601"/>
    </source>
</evidence>